<dbReference type="AlphaFoldDB" id="A0A1H2R7X3"/>
<dbReference type="NCBIfam" id="TIGR00711">
    <property type="entry name" value="efflux_EmrB"/>
    <property type="match status" value="1"/>
</dbReference>
<dbReference type="InterPro" id="IPR011701">
    <property type="entry name" value="MFS"/>
</dbReference>
<feature type="transmembrane region" description="Helical" evidence="7">
    <location>
        <begin position="185"/>
        <end position="201"/>
    </location>
</feature>
<feature type="transmembrane region" description="Helical" evidence="7">
    <location>
        <begin position="379"/>
        <end position="406"/>
    </location>
</feature>
<dbReference type="Pfam" id="PF07690">
    <property type="entry name" value="MFS_1"/>
    <property type="match status" value="1"/>
</dbReference>
<dbReference type="SUPFAM" id="SSF103473">
    <property type="entry name" value="MFS general substrate transporter"/>
    <property type="match status" value="1"/>
</dbReference>
<feature type="transmembrane region" description="Helical" evidence="7">
    <location>
        <begin position="418"/>
        <end position="437"/>
    </location>
</feature>
<evidence type="ECO:0000313" key="10">
    <source>
        <dbReference type="Proteomes" id="UP000199529"/>
    </source>
</evidence>
<feature type="transmembrane region" description="Helical" evidence="7">
    <location>
        <begin position="354"/>
        <end position="373"/>
    </location>
</feature>
<dbReference type="RefSeq" id="WP_177226207.1">
    <property type="nucleotide sequence ID" value="NZ_FNOK01000001.1"/>
</dbReference>
<dbReference type="CDD" id="cd17503">
    <property type="entry name" value="MFS_LmrB_MDR_like"/>
    <property type="match status" value="1"/>
</dbReference>
<evidence type="ECO:0000313" key="9">
    <source>
        <dbReference type="EMBL" id="SDW15497.1"/>
    </source>
</evidence>
<keyword evidence="6 7" id="KW-0472">Membrane</keyword>
<evidence type="ECO:0000256" key="1">
    <source>
        <dbReference type="ARBA" id="ARBA00004651"/>
    </source>
</evidence>
<dbReference type="STRING" id="418495.SAMN05216215_1001313"/>
<dbReference type="InterPro" id="IPR036259">
    <property type="entry name" value="MFS_trans_sf"/>
</dbReference>
<dbReference type="GO" id="GO:0022857">
    <property type="term" value="F:transmembrane transporter activity"/>
    <property type="evidence" value="ECO:0007669"/>
    <property type="project" value="InterPro"/>
</dbReference>
<reference evidence="10" key="1">
    <citation type="submission" date="2016-10" db="EMBL/GenBank/DDBJ databases">
        <authorList>
            <person name="Varghese N."/>
            <person name="Submissions S."/>
        </authorList>
    </citation>
    <scope>NUCLEOTIDE SEQUENCE [LARGE SCALE GENOMIC DNA]</scope>
    <source>
        <strain evidence="10">CGMCC 4.3530</strain>
    </source>
</reference>
<dbReference type="InterPro" id="IPR020846">
    <property type="entry name" value="MFS_dom"/>
</dbReference>
<feature type="transmembrane region" description="Helical" evidence="7">
    <location>
        <begin position="154"/>
        <end position="173"/>
    </location>
</feature>
<organism evidence="9 10">
    <name type="scientific">Saccharopolyspora shandongensis</name>
    <dbReference type="NCBI Taxonomy" id="418495"/>
    <lineage>
        <taxon>Bacteria</taxon>
        <taxon>Bacillati</taxon>
        <taxon>Actinomycetota</taxon>
        <taxon>Actinomycetes</taxon>
        <taxon>Pseudonocardiales</taxon>
        <taxon>Pseudonocardiaceae</taxon>
        <taxon>Saccharopolyspora</taxon>
    </lineage>
</organism>
<gene>
    <name evidence="9" type="ORF">SAMN05216215_1001313</name>
</gene>
<evidence type="ECO:0000259" key="8">
    <source>
        <dbReference type="PROSITE" id="PS50850"/>
    </source>
</evidence>
<keyword evidence="5 7" id="KW-1133">Transmembrane helix</keyword>
<dbReference type="PANTHER" id="PTHR42718">
    <property type="entry name" value="MAJOR FACILITATOR SUPERFAMILY MULTIDRUG TRANSPORTER MFSC"/>
    <property type="match status" value="1"/>
</dbReference>
<dbReference type="Gene3D" id="1.20.1250.20">
    <property type="entry name" value="MFS general substrate transporter like domains"/>
    <property type="match status" value="1"/>
</dbReference>
<feature type="transmembrane region" description="Helical" evidence="7">
    <location>
        <begin position="69"/>
        <end position="89"/>
    </location>
</feature>
<evidence type="ECO:0000256" key="6">
    <source>
        <dbReference type="ARBA" id="ARBA00023136"/>
    </source>
</evidence>
<dbReference type="PANTHER" id="PTHR42718:SF46">
    <property type="entry name" value="BLR6921 PROTEIN"/>
    <property type="match status" value="1"/>
</dbReference>
<feature type="domain" description="Major facilitator superfamily (MFS) profile" evidence="8">
    <location>
        <begin position="31"/>
        <end position="479"/>
    </location>
</feature>
<dbReference type="Gene3D" id="1.20.1720.10">
    <property type="entry name" value="Multidrug resistance protein D"/>
    <property type="match status" value="1"/>
</dbReference>
<keyword evidence="10" id="KW-1185">Reference proteome</keyword>
<proteinExistence type="predicted"/>
<evidence type="ECO:0000256" key="2">
    <source>
        <dbReference type="ARBA" id="ARBA00022448"/>
    </source>
</evidence>
<evidence type="ECO:0000256" key="3">
    <source>
        <dbReference type="ARBA" id="ARBA00022475"/>
    </source>
</evidence>
<protein>
    <submittedName>
        <fullName evidence="9">Drug resistance transporter, EmrB/QacA subfamily</fullName>
    </submittedName>
</protein>
<keyword evidence="4 7" id="KW-0812">Transmembrane</keyword>
<keyword evidence="2" id="KW-0813">Transport</keyword>
<dbReference type="PRINTS" id="PR01036">
    <property type="entry name" value="TCRTETB"/>
</dbReference>
<accession>A0A1H2R7X3</accession>
<evidence type="ECO:0000256" key="5">
    <source>
        <dbReference type="ARBA" id="ARBA00022989"/>
    </source>
</evidence>
<dbReference type="GO" id="GO:0005886">
    <property type="term" value="C:plasma membrane"/>
    <property type="evidence" value="ECO:0007669"/>
    <property type="project" value="UniProtKB-SubCell"/>
</dbReference>
<dbReference type="PROSITE" id="PS50850">
    <property type="entry name" value="MFS"/>
    <property type="match status" value="1"/>
</dbReference>
<name>A0A1H2R7X3_9PSEU</name>
<evidence type="ECO:0000256" key="7">
    <source>
        <dbReference type="SAM" id="Phobius"/>
    </source>
</evidence>
<sequence length="482" mass="49456">MAAHASDAQTSSSASEVLGGEEHSGRALFLLGSVLALGGVLALLSTTLVSVGIGRLAETFEVPLSTVQWVSTAYLLAIAVVIPVAGWAMDRFGEKALWQASLAVFLAGCVLTAVAPSVGVLIGARVLQGLGGGLFEPIMLTVLARSAGPRRATIVMSLVQIPITLAPVFGPMAGGVLIDRLGWEWLFWINVPFVLLCAVLAQRSLPADPSRHERATSRLDLTGTVLLPTSLAGLLLGLSQMTSDGGIASPVVLVSFGVGTVLLLAYVVHALRMRGVPLVDVRLFASGRFAASAVTAFLFGASVYGVMFVLPLFFQQAGGFDAWTSGLLLAPQGVGTVLILPVVSRLVARFGPRAVVLAGMVLAALGTIAFTQLDPREGTALLVCSLLVRGIGLGTTLAPALSSGFASIAPEDTGRASSALIASIQLGGSVSTAVLAVVVQQRLAGHAAITQAYGGAFWWPLGICVLGAAVAVRLPGRETRAG</sequence>
<evidence type="ECO:0000256" key="4">
    <source>
        <dbReference type="ARBA" id="ARBA00022692"/>
    </source>
</evidence>
<dbReference type="Proteomes" id="UP000199529">
    <property type="component" value="Unassembled WGS sequence"/>
</dbReference>
<keyword evidence="3" id="KW-1003">Cell membrane</keyword>
<feature type="transmembrane region" description="Helical" evidence="7">
    <location>
        <begin position="247"/>
        <end position="268"/>
    </location>
</feature>
<dbReference type="InterPro" id="IPR004638">
    <property type="entry name" value="EmrB-like"/>
</dbReference>
<feature type="transmembrane region" description="Helical" evidence="7">
    <location>
        <begin position="326"/>
        <end position="347"/>
    </location>
</feature>
<comment type="subcellular location">
    <subcellularLocation>
        <location evidence="1">Cell membrane</location>
        <topology evidence="1">Multi-pass membrane protein</topology>
    </subcellularLocation>
</comment>
<feature type="transmembrane region" description="Helical" evidence="7">
    <location>
        <begin position="96"/>
        <end position="116"/>
    </location>
</feature>
<feature type="transmembrane region" description="Helical" evidence="7">
    <location>
        <begin position="28"/>
        <end position="49"/>
    </location>
</feature>
<feature type="transmembrane region" description="Helical" evidence="7">
    <location>
        <begin position="289"/>
        <end position="314"/>
    </location>
</feature>
<dbReference type="EMBL" id="FNOK01000001">
    <property type="protein sequence ID" value="SDW15497.1"/>
    <property type="molecule type" value="Genomic_DNA"/>
</dbReference>
<feature type="transmembrane region" description="Helical" evidence="7">
    <location>
        <begin position="457"/>
        <end position="476"/>
    </location>
</feature>